<keyword evidence="3" id="KW-1185">Reference proteome</keyword>
<dbReference type="Proteomes" id="UP000265520">
    <property type="component" value="Unassembled WGS sequence"/>
</dbReference>
<evidence type="ECO:0000256" key="1">
    <source>
        <dbReference type="SAM" id="MobiDB-lite"/>
    </source>
</evidence>
<feature type="non-terminal residue" evidence="2">
    <location>
        <position position="1"/>
    </location>
</feature>
<dbReference type="EMBL" id="LXQA010086620">
    <property type="protein sequence ID" value="MCI13042.1"/>
    <property type="molecule type" value="Genomic_DNA"/>
</dbReference>
<proteinExistence type="predicted"/>
<dbReference type="AlphaFoldDB" id="A0A392PMN2"/>
<name>A0A392PMN2_9FABA</name>
<sequence>AMADCSGRFFANRYGQFVKDGNTMAWHKIGDFRPSSNHNRQQRQEQVVR</sequence>
<evidence type="ECO:0000313" key="2">
    <source>
        <dbReference type="EMBL" id="MCI13042.1"/>
    </source>
</evidence>
<comment type="caution">
    <text evidence="2">The sequence shown here is derived from an EMBL/GenBank/DDBJ whole genome shotgun (WGS) entry which is preliminary data.</text>
</comment>
<organism evidence="2 3">
    <name type="scientific">Trifolium medium</name>
    <dbReference type="NCBI Taxonomy" id="97028"/>
    <lineage>
        <taxon>Eukaryota</taxon>
        <taxon>Viridiplantae</taxon>
        <taxon>Streptophyta</taxon>
        <taxon>Embryophyta</taxon>
        <taxon>Tracheophyta</taxon>
        <taxon>Spermatophyta</taxon>
        <taxon>Magnoliopsida</taxon>
        <taxon>eudicotyledons</taxon>
        <taxon>Gunneridae</taxon>
        <taxon>Pentapetalae</taxon>
        <taxon>rosids</taxon>
        <taxon>fabids</taxon>
        <taxon>Fabales</taxon>
        <taxon>Fabaceae</taxon>
        <taxon>Papilionoideae</taxon>
        <taxon>50 kb inversion clade</taxon>
        <taxon>NPAAA clade</taxon>
        <taxon>Hologalegina</taxon>
        <taxon>IRL clade</taxon>
        <taxon>Trifolieae</taxon>
        <taxon>Trifolium</taxon>
    </lineage>
</organism>
<evidence type="ECO:0000313" key="3">
    <source>
        <dbReference type="Proteomes" id="UP000265520"/>
    </source>
</evidence>
<protein>
    <submittedName>
        <fullName evidence="2">Uncharacterized protein</fullName>
    </submittedName>
</protein>
<accession>A0A392PMN2</accession>
<feature type="region of interest" description="Disordered" evidence="1">
    <location>
        <begin position="30"/>
        <end position="49"/>
    </location>
</feature>
<reference evidence="2 3" key="1">
    <citation type="journal article" date="2018" name="Front. Plant Sci.">
        <title>Red Clover (Trifolium pratense) and Zigzag Clover (T. medium) - A Picture of Genomic Similarities and Differences.</title>
        <authorList>
            <person name="Dluhosova J."/>
            <person name="Istvanek J."/>
            <person name="Nedelnik J."/>
            <person name="Repkova J."/>
        </authorList>
    </citation>
    <scope>NUCLEOTIDE SEQUENCE [LARGE SCALE GENOMIC DNA]</scope>
    <source>
        <strain evidence="3">cv. 10/8</strain>
        <tissue evidence="2">Leaf</tissue>
    </source>
</reference>